<dbReference type="PROSITE" id="PS51898">
    <property type="entry name" value="TYR_RECOMBINASE"/>
    <property type="match status" value="1"/>
</dbReference>
<protein>
    <submittedName>
        <fullName evidence="7">Site-specific integrase</fullName>
    </submittedName>
</protein>
<evidence type="ECO:0000313" key="8">
    <source>
        <dbReference type="Proteomes" id="UP000185596"/>
    </source>
</evidence>
<keyword evidence="3" id="KW-0233">DNA recombination</keyword>
<evidence type="ECO:0000256" key="3">
    <source>
        <dbReference type="ARBA" id="ARBA00023172"/>
    </source>
</evidence>
<dbReference type="PANTHER" id="PTHR30349">
    <property type="entry name" value="PHAGE INTEGRASE-RELATED"/>
    <property type="match status" value="1"/>
</dbReference>
<dbReference type="Proteomes" id="UP000185596">
    <property type="component" value="Unassembled WGS sequence"/>
</dbReference>
<evidence type="ECO:0000256" key="2">
    <source>
        <dbReference type="ARBA" id="ARBA00023125"/>
    </source>
</evidence>
<keyword evidence="1" id="KW-0229">DNA integration</keyword>
<comment type="caution">
    <text evidence="7">The sequence shown here is derived from an EMBL/GenBank/DDBJ whole genome shotgun (WGS) entry which is preliminary data.</text>
</comment>
<dbReference type="PROSITE" id="PS51900">
    <property type="entry name" value="CB"/>
    <property type="match status" value="1"/>
</dbReference>
<dbReference type="SUPFAM" id="SSF56349">
    <property type="entry name" value="DNA breaking-rejoining enzymes"/>
    <property type="match status" value="1"/>
</dbReference>
<gene>
    <name evidence="7" type="ORF">BU204_11535</name>
</gene>
<dbReference type="AlphaFoldDB" id="A0A1Q8CSQ2"/>
<dbReference type="Gene3D" id="1.10.443.10">
    <property type="entry name" value="Intergrase catalytic core"/>
    <property type="match status" value="1"/>
</dbReference>
<dbReference type="InterPro" id="IPR050090">
    <property type="entry name" value="Tyrosine_recombinase_XerCD"/>
</dbReference>
<proteinExistence type="predicted"/>
<feature type="domain" description="Tyr recombinase" evidence="5">
    <location>
        <begin position="184"/>
        <end position="431"/>
    </location>
</feature>
<dbReference type="GO" id="GO:0006310">
    <property type="term" value="P:DNA recombination"/>
    <property type="evidence" value="ECO:0007669"/>
    <property type="project" value="UniProtKB-KW"/>
</dbReference>
<accession>A0A1Q8CSQ2</accession>
<dbReference type="STRING" id="1912961.BU204_11535"/>
<dbReference type="InterPro" id="IPR013762">
    <property type="entry name" value="Integrase-like_cat_sf"/>
</dbReference>
<dbReference type="EMBL" id="MSIE01000017">
    <property type="protein sequence ID" value="OLF17401.1"/>
    <property type="molecule type" value="Genomic_DNA"/>
</dbReference>
<dbReference type="OrthoDB" id="9805859at2"/>
<dbReference type="RefSeq" id="WP_075125626.1">
    <property type="nucleotide sequence ID" value="NZ_MSIE01000017.1"/>
</dbReference>
<dbReference type="GO" id="GO:0003677">
    <property type="term" value="F:DNA binding"/>
    <property type="evidence" value="ECO:0007669"/>
    <property type="project" value="UniProtKB-UniRule"/>
</dbReference>
<dbReference type="GO" id="GO:0015074">
    <property type="term" value="P:DNA integration"/>
    <property type="evidence" value="ECO:0007669"/>
    <property type="project" value="UniProtKB-KW"/>
</dbReference>
<keyword evidence="2 4" id="KW-0238">DNA-binding</keyword>
<evidence type="ECO:0000259" key="6">
    <source>
        <dbReference type="PROSITE" id="PS51900"/>
    </source>
</evidence>
<sequence length="441" mass="50548">MARKKKSRNANRRSSIYFGADGCWHGRVTMGVKDDGKPDRRHVKRRGEGAYDAVVEAVQKLEQERQERVVRTPRNKSQTVADWLTYWLEEIARPNIRYKTYEGYENDIRNHLIPRIGAHKLENIQHEPERFEKVYVALAKAGLSQHTVHHVHITVRAAFREAKKRKAITENPFEIVKAPRVDEEEVEPFEVEEIQALLTAALKRRNGVRFVLALAIGTRKGETIGFRWSWLNKKTKVLRVRKQRQRHTYQHGCSDPATCAAGRHKTKACRQPCKRHKRQCPLPCPPDCTKHAMHCPQRIGGVVDVDVKSQAGRRGIRLPDQLFALLMEHEKTQAKERERAADLWHESDFMFTQPTGRPIDPRTDHDEWKALLAAAEVRDARLHDARHTAATVLLLLGVPLPAVMEIMGWSNSKIAKRYSHVTAAIQNSIAAQVNTLLWGPT</sequence>
<dbReference type="InterPro" id="IPR004107">
    <property type="entry name" value="Integrase_SAM-like_N"/>
</dbReference>
<keyword evidence="8" id="KW-1185">Reference proteome</keyword>
<name>A0A1Q8CSQ2_9PSEU</name>
<dbReference type="InterPro" id="IPR044068">
    <property type="entry name" value="CB"/>
</dbReference>
<dbReference type="Gene3D" id="1.10.150.130">
    <property type="match status" value="1"/>
</dbReference>
<dbReference type="InterPro" id="IPR010998">
    <property type="entry name" value="Integrase_recombinase_N"/>
</dbReference>
<evidence type="ECO:0000256" key="1">
    <source>
        <dbReference type="ARBA" id="ARBA00022908"/>
    </source>
</evidence>
<feature type="domain" description="Core-binding (CB)" evidence="6">
    <location>
        <begin position="78"/>
        <end position="163"/>
    </location>
</feature>
<evidence type="ECO:0000259" key="5">
    <source>
        <dbReference type="PROSITE" id="PS51898"/>
    </source>
</evidence>
<dbReference type="Pfam" id="PF00589">
    <property type="entry name" value="Phage_integrase"/>
    <property type="match status" value="1"/>
</dbReference>
<evidence type="ECO:0000313" key="7">
    <source>
        <dbReference type="EMBL" id="OLF17401.1"/>
    </source>
</evidence>
<dbReference type="PANTHER" id="PTHR30349:SF91">
    <property type="entry name" value="INTA PROTEIN"/>
    <property type="match status" value="1"/>
</dbReference>
<reference evidence="7 8" key="1">
    <citation type="submission" date="2016-12" db="EMBL/GenBank/DDBJ databases">
        <title>The draft genome sequence of Actinophytocola sp. 11-183.</title>
        <authorList>
            <person name="Wang W."/>
            <person name="Yuan L."/>
        </authorList>
    </citation>
    <scope>NUCLEOTIDE SEQUENCE [LARGE SCALE GENOMIC DNA]</scope>
    <source>
        <strain evidence="7 8">11-183</strain>
    </source>
</reference>
<dbReference type="InterPro" id="IPR002104">
    <property type="entry name" value="Integrase_catalytic"/>
</dbReference>
<organism evidence="7 8">
    <name type="scientific">Actinophytocola xanthii</name>
    <dbReference type="NCBI Taxonomy" id="1912961"/>
    <lineage>
        <taxon>Bacteria</taxon>
        <taxon>Bacillati</taxon>
        <taxon>Actinomycetota</taxon>
        <taxon>Actinomycetes</taxon>
        <taxon>Pseudonocardiales</taxon>
        <taxon>Pseudonocardiaceae</taxon>
    </lineage>
</organism>
<dbReference type="InterPro" id="IPR011010">
    <property type="entry name" value="DNA_brk_join_enz"/>
</dbReference>
<dbReference type="Pfam" id="PF14659">
    <property type="entry name" value="Phage_int_SAM_3"/>
    <property type="match status" value="1"/>
</dbReference>
<evidence type="ECO:0000256" key="4">
    <source>
        <dbReference type="PROSITE-ProRule" id="PRU01248"/>
    </source>
</evidence>